<keyword evidence="2" id="KW-1185">Reference proteome</keyword>
<organism evidence="1 2">
    <name type="scientific">Hymenobacter rigui</name>
    <dbReference type="NCBI Taxonomy" id="334424"/>
    <lineage>
        <taxon>Bacteria</taxon>
        <taxon>Pseudomonadati</taxon>
        <taxon>Bacteroidota</taxon>
        <taxon>Cytophagia</taxon>
        <taxon>Cytophagales</taxon>
        <taxon>Hymenobacteraceae</taxon>
        <taxon>Hymenobacter</taxon>
    </lineage>
</organism>
<evidence type="ECO:0000313" key="2">
    <source>
        <dbReference type="Proteomes" id="UP000273500"/>
    </source>
</evidence>
<protein>
    <submittedName>
        <fullName evidence="1">TOMM propeptide domain-containing protein</fullName>
    </submittedName>
</protein>
<sequence>MATAKEQQEEGAELMQLLAQKAWESSTFKEQLIKNPVETIELVTGKKVTMFQNKKIAVEDQTDESVIYFNIPAKPDFDDLALTEEQLETISGGTTVVCGAYVLGVCIGYGVCWALSD</sequence>
<dbReference type="GO" id="GO:0046914">
    <property type="term" value="F:transition metal ion binding"/>
    <property type="evidence" value="ECO:0007669"/>
    <property type="project" value="InterPro"/>
</dbReference>
<dbReference type="RefSeq" id="WP_125421576.1">
    <property type="nucleotide sequence ID" value="NZ_RWIT01000008.1"/>
</dbReference>
<reference evidence="1 2" key="1">
    <citation type="submission" date="2018-12" db="EMBL/GenBank/DDBJ databases">
        <authorList>
            <person name="Feng G."/>
            <person name="Zhu H."/>
        </authorList>
    </citation>
    <scope>NUCLEOTIDE SEQUENCE [LARGE SCALE GENOMIC DNA]</scope>
    <source>
        <strain evidence="1 2">KCTC 12533</strain>
    </source>
</reference>
<dbReference type="OrthoDB" id="1275056at2"/>
<proteinExistence type="predicted"/>
<dbReference type="Proteomes" id="UP000273500">
    <property type="component" value="Unassembled WGS sequence"/>
</dbReference>
<dbReference type="InterPro" id="IPR036648">
    <property type="entry name" value="CN_Hdrase_a/SCN_Hdrase_g_sf"/>
</dbReference>
<gene>
    <name evidence="1" type="ORF">EI291_15025</name>
</gene>
<dbReference type="Gene3D" id="3.90.330.10">
    <property type="entry name" value="Nitrile hydratase alpha /Thiocyanate hydrolase gamma"/>
    <property type="match status" value="1"/>
</dbReference>
<dbReference type="GO" id="GO:0003824">
    <property type="term" value="F:catalytic activity"/>
    <property type="evidence" value="ECO:0007669"/>
    <property type="project" value="InterPro"/>
</dbReference>
<name>A0A428KMH3_9BACT</name>
<dbReference type="SUPFAM" id="SSF56209">
    <property type="entry name" value="Nitrile hydratase alpha chain"/>
    <property type="match status" value="1"/>
</dbReference>
<dbReference type="EMBL" id="RWIT01000008">
    <property type="protein sequence ID" value="RSK47567.1"/>
    <property type="molecule type" value="Genomic_DNA"/>
</dbReference>
<dbReference type="AlphaFoldDB" id="A0A428KMH3"/>
<evidence type="ECO:0000313" key="1">
    <source>
        <dbReference type="EMBL" id="RSK47567.1"/>
    </source>
</evidence>
<accession>A0A428KMH3</accession>
<comment type="caution">
    <text evidence="1">The sequence shown here is derived from an EMBL/GenBank/DDBJ whole genome shotgun (WGS) entry which is preliminary data.</text>
</comment>